<comment type="subcellular location">
    <subcellularLocation>
        <location evidence="9">Cell membrane</location>
        <topology evidence="9">Single-pass membrane protein</topology>
    </subcellularLocation>
    <subcellularLocation>
        <location evidence="1">Membrane</location>
    </subcellularLocation>
</comment>
<keyword evidence="5 9" id="KW-0653">Protein transport</keyword>
<keyword evidence="8 9" id="KW-0472">Membrane</keyword>
<dbReference type="PANTHER" id="PTHR33910:SF1">
    <property type="entry name" value="PROTEIN TRANSLOCASE SUBUNIT SECE"/>
    <property type="match status" value="1"/>
</dbReference>
<protein>
    <recommendedName>
        <fullName evidence="9">Protein translocase subunit SecE</fullName>
    </recommendedName>
</protein>
<name>A0A1G1Y002_9BACT</name>
<feature type="transmembrane region" description="Helical" evidence="9">
    <location>
        <begin position="34"/>
        <end position="58"/>
    </location>
</feature>
<dbReference type="GO" id="GO:0008320">
    <property type="term" value="F:protein transmembrane transporter activity"/>
    <property type="evidence" value="ECO:0007669"/>
    <property type="project" value="UniProtKB-UniRule"/>
</dbReference>
<evidence type="ECO:0000256" key="8">
    <source>
        <dbReference type="ARBA" id="ARBA00023136"/>
    </source>
</evidence>
<dbReference type="NCBIfam" id="TIGR00964">
    <property type="entry name" value="secE_bact"/>
    <property type="match status" value="1"/>
</dbReference>
<evidence type="ECO:0000256" key="9">
    <source>
        <dbReference type="HAMAP-Rule" id="MF_00422"/>
    </source>
</evidence>
<dbReference type="PANTHER" id="PTHR33910">
    <property type="entry name" value="PROTEIN TRANSLOCASE SUBUNIT SECE"/>
    <property type="match status" value="1"/>
</dbReference>
<dbReference type="GO" id="GO:0065002">
    <property type="term" value="P:intracellular protein transmembrane transport"/>
    <property type="evidence" value="ECO:0007669"/>
    <property type="project" value="UniProtKB-UniRule"/>
</dbReference>
<evidence type="ECO:0000256" key="5">
    <source>
        <dbReference type="ARBA" id="ARBA00022927"/>
    </source>
</evidence>
<accession>A0A1G1Y002</accession>
<evidence type="ECO:0000256" key="3">
    <source>
        <dbReference type="ARBA" id="ARBA00022475"/>
    </source>
</evidence>
<evidence type="ECO:0000256" key="6">
    <source>
        <dbReference type="ARBA" id="ARBA00022989"/>
    </source>
</evidence>
<evidence type="ECO:0000313" key="11">
    <source>
        <dbReference type="Proteomes" id="UP000178240"/>
    </source>
</evidence>
<comment type="subunit">
    <text evidence="9">Component of the Sec protein translocase complex. Heterotrimer consisting of SecY, SecE and SecG subunits. The heterotrimers can form oligomers, although 1 heterotrimer is thought to be able to translocate proteins. Interacts with the ribosome. Interacts with SecDF, and other proteins may be involved. Interacts with SecA.</text>
</comment>
<keyword evidence="7 9" id="KW-0811">Translocation</keyword>
<proteinExistence type="inferred from homology"/>
<dbReference type="Pfam" id="PF00584">
    <property type="entry name" value="SecE"/>
    <property type="match status" value="1"/>
</dbReference>
<reference evidence="10 11" key="1">
    <citation type="journal article" date="2016" name="Nat. Commun.">
        <title>Thousands of microbial genomes shed light on interconnected biogeochemical processes in an aquifer system.</title>
        <authorList>
            <person name="Anantharaman K."/>
            <person name="Brown C.T."/>
            <person name="Hug L.A."/>
            <person name="Sharon I."/>
            <person name="Castelle C.J."/>
            <person name="Probst A.J."/>
            <person name="Thomas B.C."/>
            <person name="Singh A."/>
            <person name="Wilkins M.J."/>
            <person name="Karaoz U."/>
            <person name="Brodie E.L."/>
            <person name="Williams K.H."/>
            <person name="Hubbard S.S."/>
            <person name="Banfield J.F."/>
        </authorList>
    </citation>
    <scope>NUCLEOTIDE SEQUENCE [LARGE SCALE GENOMIC DNA]</scope>
</reference>
<evidence type="ECO:0000256" key="2">
    <source>
        <dbReference type="ARBA" id="ARBA00022448"/>
    </source>
</evidence>
<dbReference type="GO" id="GO:0043952">
    <property type="term" value="P:protein transport by the Sec complex"/>
    <property type="evidence" value="ECO:0007669"/>
    <property type="project" value="UniProtKB-UniRule"/>
</dbReference>
<dbReference type="InterPro" id="IPR038379">
    <property type="entry name" value="SecE_sf"/>
</dbReference>
<evidence type="ECO:0000256" key="7">
    <source>
        <dbReference type="ARBA" id="ARBA00023010"/>
    </source>
</evidence>
<dbReference type="GO" id="GO:0006605">
    <property type="term" value="P:protein targeting"/>
    <property type="evidence" value="ECO:0007669"/>
    <property type="project" value="UniProtKB-UniRule"/>
</dbReference>
<evidence type="ECO:0000313" key="10">
    <source>
        <dbReference type="EMBL" id="OGY45618.1"/>
    </source>
</evidence>
<comment type="caution">
    <text evidence="10">The sequence shown here is derived from an EMBL/GenBank/DDBJ whole genome shotgun (WGS) entry which is preliminary data.</text>
</comment>
<dbReference type="Proteomes" id="UP000178240">
    <property type="component" value="Unassembled WGS sequence"/>
</dbReference>
<sequence length="62" mass="6850">MNIANRLINYIKASQLELKKVIWPSKKEVTNHTALVIGISLALAAFLGAVDYLLTLLVETII</sequence>
<gene>
    <name evidence="9" type="primary">secE</name>
    <name evidence="10" type="ORF">A2744_02930</name>
</gene>
<evidence type="ECO:0000256" key="4">
    <source>
        <dbReference type="ARBA" id="ARBA00022692"/>
    </source>
</evidence>
<organism evidence="10 11">
    <name type="scientific">Candidatus Buchananbacteria bacterium RIFCSPHIGHO2_01_FULL_44_11</name>
    <dbReference type="NCBI Taxonomy" id="1797535"/>
    <lineage>
        <taxon>Bacteria</taxon>
        <taxon>Candidatus Buchananiibacteriota</taxon>
    </lineage>
</organism>
<keyword evidence="3 9" id="KW-1003">Cell membrane</keyword>
<dbReference type="EMBL" id="MHIE01000016">
    <property type="protein sequence ID" value="OGY45618.1"/>
    <property type="molecule type" value="Genomic_DNA"/>
</dbReference>
<dbReference type="PROSITE" id="PS01067">
    <property type="entry name" value="SECE_SEC61G"/>
    <property type="match status" value="1"/>
</dbReference>
<dbReference type="HAMAP" id="MF_00422">
    <property type="entry name" value="SecE"/>
    <property type="match status" value="1"/>
</dbReference>
<keyword evidence="4 9" id="KW-0812">Transmembrane</keyword>
<dbReference type="Gene3D" id="1.20.5.1030">
    <property type="entry name" value="Preprotein translocase secy subunit"/>
    <property type="match status" value="1"/>
</dbReference>
<dbReference type="GO" id="GO:0009306">
    <property type="term" value="P:protein secretion"/>
    <property type="evidence" value="ECO:0007669"/>
    <property type="project" value="UniProtKB-UniRule"/>
</dbReference>
<keyword evidence="6 9" id="KW-1133">Transmembrane helix</keyword>
<dbReference type="STRING" id="1797535.A2744_02930"/>
<dbReference type="InterPro" id="IPR001901">
    <property type="entry name" value="Translocase_SecE/Sec61-g"/>
</dbReference>
<comment type="similarity">
    <text evidence="9">Belongs to the SecE/SEC61-gamma family.</text>
</comment>
<comment type="function">
    <text evidence="9">Essential subunit of the Sec protein translocation channel SecYEG. Clamps together the 2 halves of SecY. May contact the channel plug during translocation.</text>
</comment>
<dbReference type="InterPro" id="IPR005807">
    <property type="entry name" value="SecE_bac"/>
</dbReference>
<dbReference type="AlphaFoldDB" id="A0A1G1Y002"/>
<evidence type="ECO:0000256" key="1">
    <source>
        <dbReference type="ARBA" id="ARBA00004370"/>
    </source>
</evidence>
<dbReference type="GO" id="GO:0005886">
    <property type="term" value="C:plasma membrane"/>
    <property type="evidence" value="ECO:0007669"/>
    <property type="project" value="UniProtKB-SubCell"/>
</dbReference>
<keyword evidence="2 9" id="KW-0813">Transport</keyword>